<protein>
    <submittedName>
        <fullName evidence="4 5">DnaJ homolog subfamily C member 30-like</fullName>
    </submittedName>
</protein>
<reference evidence="4 5" key="1">
    <citation type="submission" date="2025-04" db="UniProtKB">
        <authorList>
            <consortium name="RefSeq"/>
        </authorList>
    </citation>
    <scope>IDENTIFICATION</scope>
    <source>
        <tissue evidence="4 5">Whole body</tissue>
    </source>
</reference>
<dbReference type="RefSeq" id="XP_017886267.1">
    <property type="nucleotide sequence ID" value="XM_018030778.2"/>
</dbReference>
<dbReference type="GeneID" id="108628677"/>
<feature type="domain" description="J" evidence="2">
    <location>
        <begin position="31"/>
        <end position="95"/>
    </location>
</feature>
<dbReference type="KEGG" id="ccal:108628677"/>
<gene>
    <name evidence="4 5 6 7" type="primary">LOC108628677</name>
</gene>
<evidence type="ECO:0000313" key="4">
    <source>
        <dbReference type="RefSeq" id="XP_017886249.1"/>
    </source>
</evidence>
<feature type="transmembrane region" description="Helical" evidence="1">
    <location>
        <begin position="171"/>
        <end position="189"/>
    </location>
</feature>
<dbReference type="PANTHER" id="PTHR44873">
    <property type="entry name" value="DNAJ HOMOLOG SUBFAMILY C MEMBER 30, MITOCHONDRIAL"/>
    <property type="match status" value="1"/>
</dbReference>
<keyword evidence="1" id="KW-1133">Transmembrane helix</keyword>
<dbReference type="InterPro" id="IPR001623">
    <property type="entry name" value="DnaJ_domain"/>
</dbReference>
<dbReference type="RefSeq" id="XP_017886275.1">
    <property type="nucleotide sequence ID" value="XM_018030786.2"/>
</dbReference>
<dbReference type="PANTHER" id="PTHR44873:SF1">
    <property type="entry name" value="DNAJ HOMOLOG SUBFAMILY C MEMBER 30, MITOCHONDRIAL"/>
    <property type="match status" value="1"/>
</dbReference>
<proteinExistence type="predicted"/>
<organism evidence="3 6">
    <name type="scientific">Ceratina calcarata</name>
    <dbReference type="NCBI Taxonomy" id="156304"/>
    <lineage>
        <taxon>Eukaryota</taxon>
        <taxon>Metazoa</taxon>
        <taxon>Ecdysozoa</taxon>
        <taxon>Arthropoda</taxon>
        <taxon>Hexapoda</taxon>
        <taxon>Insecta</taxon>
        <taxon>Pterygota</taxon>
        <taxon>Neoptera</taxon>
        <taxon>Endopterygota</taxon>
        <taxon>Hymenoptera</taxon>
        <taxon>Apocrita</taxon>
        <taxon>Aculeata</taxon>
        <taxon>Apoidea</taxon>
        <taxon>Anthophila</taxon>
        <taxon>Apidae</taxon>
        <taxon>Ceratina</taxon>
        <taxon>Zadontomerus</taxon>
    </lineage>
</organism>
<keyword evidence="3" id="KW-1185">Reference proteome</keyword>
<dbReference type="InterPro" id="IPR036869">
    <property type="entry name" value="J_dom_sf"/>
</dbReference>
<dbReference type="SMART" id="SM00271">
    <property type="entry name" value="DnaJ"/>
    <property type="match status" value="1"/>
</dbReference>
<accession>A0AAJ7J6V7</accession>
<dbReference type="SUPFAM" id="SSF46565">
    <property type="entry name" value="Chaperone J-domain"/>
    <property type="match status" value="1"/>
</dbReference>
<keyword evidence="1" id="KW-0472">Membrane</keyword>
<evidence type="ECO:0000256" key="1">
    <source>
        <dbReference type="SAM" id="Phobius"/>
    </source>
</evidence>
<sequence length="206" mass="24389">MFIINTNKVIRLKLKQLFLHLKVSLSTKKKTHYEILGISPGATYSEIKTAYYDLTLKYHPDKNKSDSAKAMFQEISNSYDVLSKYESRKNYDRMLKIEQDVKYERSQVKDVKKYKPRDPIEYATSRLEIYNFDEWMRHHYKESFRRHKKAQDKMSDLKKESMETNRGGLKAAIYTFIISMLIAAIGYSYRTVAESEKPTLNVKPEK</sequence>
<evidence type="ECO:0000313" key="7">
    <source>
        <dbReference type="RefSeq" id="XP_017886275.1"/>
    </source>
</evidence>
<dbReference type="Pfam" id="PF00226">
    <property type="entry name" value="DnaJ"/>
    <property type="match status" value="1"/>
</dbReference>
<evidence type="ECO:0000313" key="3">
    <source>
        <dbReference type="Proteomes" id="UP000694925"/>
    </source>
</evidence>
<dbReference type="InterPro" id="IPR053025">
    <property type="entry name" value="Mito_ATP_Synthase-Asso"/>
</dbReference>
<name>A0AAJ7J6V7_9HYME</name>
<dbReference type="AlphaFoldDB" id="A0AAJ7J6V7"/>
<keyword evidence="1" id="KW-0812">Transmembrane</keyword>
<evidence type="ECO:0000313" key="6">
    <source>
        <dbReference type="RefSeq" id="XP_017886267.1"/>
    </source>
</evidence>
<dbReference type="CDD" id="cd06257">
    <property type="entry name" value="DnaJ"/>
    <property type="match status" value="1"/>
</dbReference>
<evidence type="ECO:0000313" key="5">
    <source>
        <dbReference type="RefSeq" id="XP_017886258.1"/>
    </source>
</evidence>
<dbReference type="PROSITE" id="PS50076">
    <property type="entry name" value="DNAJ_2"/>
    <property type="match status" value="1"/>
</dbReference>
<dbReference type="RefSeq" id="XP_017886249.1">
    <property type="nucleotide sequence ID" value="XM_018030760.2"/>
</dbReference>
<dbReference type="PRINTS" id="PR00625">
    <property type="entry name" value="JDOMAIN"/>
</dbReference>
<dbReference type="Gene3D" id="1.10.287.110">
    <property type="entry name" value="DnaJ domain"/>
    <property type="match status" value="1"/>
</dbReference>
<dbReference type="Proteomes" id="UP000694925">
    <property type="component" value="Unplaced"/>
</dbReference>
<dbReference type="RefSeq" id="XP_017886258.1">
    <property type="nucleotide sequence ID" value="XM_018030769.2"/>
</dbReference>
<evidence type="ECO:0000259" key="2">
    <source>
        <dbReference type="PROSITE" id="PS50076"/>
    </source>
</evidence>